<evidence type="ECO:0000313" key="1">
    <source>
        <dbReference type="EMBL" id="MPC13815.1"/>
    </source>
</evidence>
<sequence length="164" mass="18986">MNSLVFHPWWREKPPHLYSEERAAASCMSNCFAGPRFLGRGPESWSWVLGPGAWSWFLVLRCYSGSPVSISLARIQKRLSLRQFSKATETTSRVFKAISPFNKLEILPIYHQNHENTLKNMTIFNWSLCEAVMVREQSVSEYGPVMRGFLCYTHDSHVFLQCIH</sequence>
<reference evidence="1 2" key="1">
    <citation type="submission" date="2019-05" db="EMBL/GenBank/DDBJ databases">
        <title>Another draft genome of Portunus trituberculatus and its Hox gene families provides insights of decapod evolution.</title>
        <authorList>
            <person name="Jeong J.-H."/>
            <person name="Song I."/>
            <person name="Kim S."/>
            <person name="Choi T."/>
            <person name="Kim D."/>
            <person name="Ryu S."/>
            <person name="Kim W."/>
        </authorList>
    </citation>
    <scope>NUCLEOTIDE SEQUENCE [LARGE SCALE GENOMIC DNA]</scope>
    <source>
        <tissue evidence="1">Muscle</tissue>
    </source>
</reference>
<gene>
    <name evidence="1" type="ORF">E2C01_006562</name>
</gene>
<protein>
    <submittedName>
        <fullName evidence="1">Uncharacterized protein</fullName>
    </submittedName>
</protein>
<evidence type="ECO:0000313" key="2">
    <source>
        <dbReference type="Proteomes" id="UP000324222"/>
    </source>
</evidence>
<accession>A0A5B7CXN7</accession>
<dbReference type="EMBL" id="VSRR010000308">
    <property type="protein sequence ID" value="MPC13815.1"/>
    <property type="molecule type" value="Genomic_DNA"/>
</dbReference>
<comment type="caution">
    <text evidence="1">The sequence shown here is derived from an EMBL/GenBank/DDBJ whole genome shotgun (WGS) entry which is preliminary data.</text>
</comment>
<proteinExistence type="predicted"/>
<organism evidence="1 2">
    <name type="scientific">Portunus trituberculatus</name>
    <name type="common">Swimming crab</name>
    <name type="synonym">Neptunus trituberculatus</name>
    <dbReference type="NCBI Taxonomy" id="210409"/>
    <lineage>
        <taxon>Eukaryota</taxon>
        <taxon>Metazoa</taxon>
        <taxon>Ecdysozoa</taxon>
        <taxon>Arthropoda</taxon>
        <taxon>Crustacea</taxon>
        <taxon>Multicrustacea</taxon>
        <taxon>Malacostraca</taxon>
        <taxon>Eumalacostraca</taxon>
        <taxon>Eucarida</taxon>
        <taxon>Decapoda</taxon>
        <taxon>Pleocyemata</taxon>
        <taxon>Brachyura</taxon>
        <taxon>Eubrachyura</taxon>
        <taxon>Portunoidea</taxon>
        <taxon>Portunidae</taxon>
        <taxon>Portuninae</taxon>
        <taxon>Portunus</taxon>
    </lineage>
</organism>
<dbReference type="Proteomes" id="UP000324222">
    <property type="component" value="Unassembled WGS sequence"/>
</dbReference>
<keyword evidence="2" id="KW-1185">Reference proteome</keyword>
<dbReference type="AlphaFoldDB" id="A0A5B7CXN7"/>
<name>A0A5B7CXN7_PORTR</name>